<feature type="transmembrane region" description="Helical" evidence="6">
    <location>
        <begin position="34"/>
        <end position="58"/>
    </location>
</feature>
<sequence length="88" mass="9989">MITLYDFATTTVMLAIFLLWVISIIVLFKKKMSALSALIWLAVIIILPILGPIAFLLYSTQQKKHEGESPTRYESDTLEEKNFLLGGR</sequence>
<evidence type="ECO:0000313" key="9">
    <source>
        <dbReference type="Proteomes" id="UP001224412"/>
    </source>
</evidence>
<dbReference type="EMBL" id="JASNVH010000007">
    <property type="protein sequence ID" value="MDK4306964.1"/>
    <property type="molecule type" value="Genomic_DNA"/>
</dbReference>
<name>A0AAP4BPN6_9CORY</name>
<evidence type="ECO:0000256" key="2">
    <source>
        <dbReference type="ARBA" id="ARBA00022475"/>
    </source>
</evidence>
<reference evidence="8" key="1">
    <citation type="submission" date="2023-05" db="EMBL/GenBank/DDBJ databases">
        <title>Metabolic capabilities are highly conserved among human nasal-associated Corynebacterium species in pangenomic analyses.</title>
        <authorList>
            <person name="Tran T.H."/>
            <person name="Roberts A.Q."/>
            <person name="Escapa I.F."/>
            <person name="Gao W."/>
            <person name="Conlan S."/>
            <person name="Kong H."/>
            <person name="Segre J.A."/>
            <person name="Kelly M.S."/>
            <person name="Lemon K.P."/>
        </authorList>
    </citation>
    <scope>NUCLEOTIDE SEQUENCE</scope>
    <source>
        <strain evidence="8">KPL2773</strain>
    </source>
</reference>
<comment type="subcellular location">
    <subcellularLocation>
        <location evidence="1">Cell membrane</location>
        <topology evidence="1">Multi-pass membrane protein</topology>
    </subcellularLocation>
</comment>
<dbReference type="RefSeq" id="WP_249624762.1">
    <property type="nucleotide sequence ID" value="NZ_CP091087.1"/>
</dbReference>
<dbReference type="Proteomes" id="UP001224412">
    <property type="component" value="Unassembled WGS sequence"/>
</dbReference>
<evidence type="ECO:0000259" key="7">
    <source>
        <dbReference type="Pfam" id="PF13396"/>
    </source>
</evidence>
<comment type="caution">
    <text evidence="8">The sequence shown here is derived from an EMBL/GenBank/DDBJ whole genome shotgun (WGS) entry which is preliminary data.</text>
</comment>
<protein>
    <submittedName>
        <fullName evidence="8">PLDc N-terminal domain-containing protein</fullName>
    </submittedName>
</protein>
<evidence type="ECO:0000256" key="4">
    <source>
        <dbReference type="ARBA" id="ARBA00022989"/>
    </source>
</evidence>
<accession>A0AAP4BPN6</accession>
<keyword evidence="4 6" id="KW-1133">Transmembrane helix</keyword>
<feature type="domain" description="Cardiolipin synthase N-terminal" evidence="7">
    <location>
        <begin position="18"/>
        <end position="57"/>
    </location>
</feature>
<evidence type="ECO:0000313" key="8">
    <source>
        <dbReference type="EMBL" id="MDK4306964.1"/>
    </source>
</evidence>
<evidence type="ECO:0000256" key="5">
    <source>
        <dbReference type="ARBA" id="ARBA00023136"/>
    </source>
</evidence>
<dbReference type="Pfam" id="PF13396">
    <property type="entry name" value="PLDc_N"/>
    <property type="match status" value="1"/>
</dbReference>
<dbReference type="GO" id="GO:0005886">
    <property type="term" value="C:plasma membrane"/>
    <property type="evidence" value="ECO:0007669"/>
    <property type="project" value="UniProtKB-SubCell"/>
</dbReference>
<keyword evidence="5 6" id="KW-0472">Membrane</keyword>
<evidence type="ECO:0000256" key="3">
    <source>
        <dbReference type="ARBA" id="ARBA00022692"/>
    </source>
</evidence>
<keyword evidence="2" id="KW-1003">Cell membrane</keyword>
<dbReference type="AlphaFoldDB" id="A0AAP4BPN6"/>
<keyword evidence="3 6" id="KW-0812">Transmembrane</keyword>
<dbReference type="InterPro" id="IPR027379">
    <property type="entry name" value="CLS_N"/>
</dbReference>
<evidence type="ECO:0000256" key="6">
    <source>
        <dbReference type="SAM" id="Phobius"/>
    </source>
</evidence>
<proteinExistence type="predicted"/>
<organism evidence="8 9">
    <name type="scientific">Corynebacterium pseudodiphtheriticum</name>
    <dbReference type="NCBI Taxonomy" id="37637"/>
    <lineage>
        <taxon>Bacteria</taxon>
        <taxon>Bacillati</taxon>
        <taxon>Actinomycetota</taxon>
        <taxon>Actinomycetes</taxon>
        <taxon>Mycobacteriales</taxon>
        <taxon>Corynebacteriaceae</taxon>
        <taxon>Corynebacterium</taxon>
    </lineage>
</organism>
<feature type="transmembrane region" description="Helical" evidence="6">
    <location>
        <begin position="7"/>
        <end position="28"/>
    </location>
</feature>
<evidence type="ECO:0000256" key="1">
    <source>
        <dbReference type="ARBA" id="ARBA00004651"/>
    </source>
</evidence>
<gene>
    <name evidence="8" type="ORF">QPX42_05290</name>
</gene>